<feature type="transmembrane region" description="Helical" evidence="2">
    <location>
        <begin position="12"/>
        <end position="33"/>
    </location>
</feature>
<keyword evidence="2" id="KW-1133">Transmembrane helix</keyword>
<evidence type="ECO:0000313" key="4">
    <source>
        <dbReference type="EMBL" id="KAJ7616435.1"/>
    </source>
</evidence>
<dbReference type="Pfam" id="PF20152">
    <property type="entry name" value="DUF6534"/>
    <property type="match status" value="1"/>
</dbReference>
<feature type="region of interest" description="Disordered" evidence="1">
    <location>
        <begin position="320"/>
        <end position="446"/>
    </location>
</feature>
<keyword evidence="2" id="KW-0812">Transmembrane</keyword>
<accession>A0AAD7FF49</accession>
<protein>
    <recommendedName>
        <fullName evidence="3">DUF6534 domain-containing protein</fullName>
    </recommendedName>
</protein>
<gene>
    <name evidence="4" type="ORF">FB45DRAFT_1063901</name>
</gene>
<keyword evidence="5" id="KW-1185">Reference proteome</keyword>
<proteinExistence type="predicted"/>
<evidence type="ECO:0000256" key="1">
    <source>
        <dbReference type="SAM" id="MobiDB-lite"/>
    </source>
</evidence>
<name>A0AAD7FF49_9AGAR</name>
<feature type="transmembrane region" description="Helical" evidence="2">
    <location>
        <begin position="160"/>
        <end position="183"/>
    </location>
</feature>
<feature type="transmembrane region" description="Helical" evidence="2">
    <location>
        <begin position="91"/>
        <end position="116"/>
    </location>
</feature>
<dbReference type="PANTHER" id="PTHR40465:SF1">
    <property type="entry name" value="DUF6534 DOMAIN-CONTAINING PROTEIN"/>
    <property type="match status" value="1"/>
</dbReference>
<feature type="transmembrane region" description="Helical" evidence="2">
    <location>
        <begin position="45"/>
        <end position="71"/>
    </location>
</feature>
<comment type="caution">
    <text evidence="4">The sequence shown here is derived from an EMBL/GenBank/DDBJ whole genome shotgun (WGS) entry which is preliminary data.</text>
</comment>
<feature type="compositionally biased region" description="Polar residues" evidence="1">
    <location>
        <begin position="410"/>
        <end position="420"/>
    </location>
</feature>
<dbReference type="Proteomes" id="UP001221142">
    <property type="component" value="Unassembled WGS sequence"/>
</dbReference>
<organism evidence="4 5">
    <name type="scientific">Roridomyces roridus</name>
    <dbReference type="NCBI Taxonomy" id="1738132"/>
    <lineage>
        <taxon>Eukaryota</taxon>
        <taxon>Fungi</taxon>
        <taxon>Dikarya</taxon>
        <taxon>Basidiomycota</taxon>
        <taxon>Agaricomycotina</taxon>
        <taxon>Agaricomycetes</taxon>
        <taxon>Agaricomycetidae</taxon>
        <taxon>Agaricales</taxon>
        <taxon>Marasmiineae</taxon>
        <taxon>Mycenaceae</taxon>
        <taxon>Roridomyces</taxon>
    </lineage>
</organism>
<evidence type="ECO:0000256" key="2">
    <source>
        <dbReference type="SAM" id="Phobius"/>
    </source>
</evidence>
<dbReference type="PANTHER" id="PTHR40465">
    <property type="entry name" value="CHROMOSOME 1, WHOLE GENOME SHOTGUN SEQUENCE"/>
    <property type="match status" value="1"/>
</dbReference>
<feature type="domain" description="DUF6534" evidence="3">
    <location>
        <begin position="167"/>
        <end position="271"/>
    </location>
</feature>
<dbReference type="InterPro" id="IPR045339">
    <property type="entry name" value="DUF6534"/>
</dbReference>
<dbReference type="EMBL" id="JARKIF010000022">
    <property type="protein sequence ID" value="KAJ7616435.1"/>
    <property type="molecule type" value="Genomic_DNA"/>
</dbReference>
<feature type="region of interest" description="Disordered" evidence="1">
    <location>
        <begin position="274"/>
        <end position="304"/>
    </location>
</feature>
<dbReference type="AlphaFoldDB" id="A0AAD7FF49"/>
<reference evidence="4" key="1">
    <citation type="submission" date="2023-03" db="EMBL/GenBank/DDBJ databases">
        <title>Massive genome expansion in bonnet fungi (Mycena s.s.) driven by repeated elements and novel gene families across ecological guilds.</title>
        <authorList>
            <consortium name="Lawrence Berkeley National Laboratory"/>
            <person name="Harder C.B."/>
            <person name="Miyauchi S."/>
            <person name="Viragh M."/>
            <person name="Kuo A."/>
            <person name="Thoen E."/>
            <person name="Andreopoulos B."/>
            <person name="Lu D."/>
            <person name="Skrede I."/>
            <person name="Drula E."/>
            <person name="Henrissat B."/>
            <person name="Morin E."/>
            <person name="Kohler A."/>
            <person name="Barry K."/>
            <person name="LaButti K."/>
            <person name="Morin E."/>
            <person name="Salamov A."/>
            <person name="Lipzen A."/>
            <person name="Mereny Z."/>
            <person name="Hegedus B."/>
            <person name="Baldrian P."/>
            <person name="Stursova M."/>
            <person name="Weitz H."/>
            <person name="Taylor A."/>
            <person name="Grigoriev I.V."/>
            <person name="Nagy L.G."/>
            <person name="Martin F."/>
            <person name="Kauserud H."/>
        </authorList>
    </citation>
    <scope>NUCLEOTIDE SEQUENCE</scope>
    <source>
        <strain evidence="4">9284</strain>
    </source>
</reference>
<feature type="compositionally biased region" description="Basic and acidic residues" evidence="1">
    <location>
        <begin position="426"/>
        <end position="438"/>
    </location>
</feature>
<keyword evidence="2" id="KW-0472">Membrane</keyword>
<evidence type="ECO:0000313" key="5">
    <source>
        <dbReference type="Proteomes" id="UP001221142"/>
    </source>
</evidence>
<feature type="compositionally biased region" description="Low complexity" evidence="1">
    <location>
        <begin position="344"/>
        <end position="359"/>
    </location>
</feature>
<sequence length="446" mass="49194">MPGVELLFGPMLIGVMLNVLLYGVVVTQMFVYFERYRNDSPWMRYLMVYLLIVATANVFVEAGIIYQPLILQYGAQESFIFTPKLLPGDSIMIVSTTSGSYIVPAFLALISFTAFGNYPGVLIQVTRIMLNGHPGSGLFVSMMVSKYPQFLDFDKFTTAVTVWLLSSAVCDVVIAIAMSYALWTRKTGFSSVDGQINRIVRLTLETGTLTAVVAIADVSLFQGFPVSCFAVNAGKVKPTYSFQHTSLNFMVDFPLANLYICSILAMLNSRERRKPVDTEHGHGSATVVPTQTLIKSSHPRPSQDAMQVFKTTELVVARDTHTPTPSEVTWVAGRECVDNDSDDSTASSSTRMRTSGSQSRGRETFGRAMTPRQPSLPRASQLELRQKPRGPESESGSSVESESRGRPPRTNATTTRSRNFSVPPGREMRQLVREDRDGIPTAPTSF</sequence>
<evidence type="ECO:0000259" key="3">
    <source>
        <dbReference type="Pfam" id="PF20152"/>
    </source>
</evidence>